<dbReference type="EMBL" id="JAZDWU010000001">
    <property type="protein sequence ID" value="KAL0017132.1"/>
    <property type="molecule type" value="Genomic_DNA"/>
</dbReference>
<keyword evidence="7" id="KW-1185">Reference proteome</keyword>
<comment type="cofactor">
    <cofactor evidence="5">
        <name>heme</name>
        <dbReference type="ChEBI" id="CHEBI:30413"/>
    </cofactor>
</comment>
<dbReference type="InterPro" id="IPR017972">
    <property type="entry name" value="Cyt_P450_CS"/>
</dbReference>
<dbReference type="InterPro" id="IPR001128">
    <property type="entry name" value="Cyt_P450"/>
</dbReference>
<reference evidence="6 7" key="1">
    <citation type="submission" date="2024-01" db="EMBL/GenBank/DDBJ databases">
        <title>A telomere-to-telomere, gap-free genome of sweet tea (Lithocarpus litseifolius).</title>
        <authorList>
            <person name="Zhou J."/>
        </authorList>
    </citation>
    <scope>NUCLEOTIDE SEQUENCE [LARGE SCALE GENOMIC DNA]</scope>
    <source>
        <strain evidence="6">Zhou-2022a</strain>
        <tissue evidence="6">Leaf</tissue>
    </source>
</reference>
<keyword evidence="5" id="KW-0408">Iron</keyword>
<keyword evidence="1" id="KW-0489">Methyltransferase</keyword>
<dbReference type="SUPFAM" id="SSF53335">
    <property type="entry name" value="S-adenosyl-L-methionine-dependent methyltransferases"/>
    <property type="match status" value="1"/>
</dbReference>
<dbReference type="GO" id="GO:0005506">
    <property type="term" value="F:iron ion binding"/>
    <property type="evidence" value="ECO:0007669"/>
    <property type="project" value="InterPro"/>
</dbReference>
<protein>
    <submittedName>
        <fullName evidence="6">Uncharacterized protein</fullName>
    </submittedName>
</protein>
<comment type="caution">
    <text evidence="6">The sequence shown here is derived from an EMBL/GenBank/DDBJ whole genome shotgun (WGS) entry which is preliminary data.</text>
</comment>
<keyword evidence="3 5" id="KW-0479">Metal-binding</keyword>
<keyword evidence="2" id="KW-0808">Transferase</keyword>
<dbReference type="InterPro" id="IPR036396">
    <property type="entry name" value="Cyt_P450_sf"/>
</dbReference>
<dbReference type="GO" id="GO:0008168">
    <property type="term" value="F:methyltransferase activity"/>
    <property type="evidence" value="ECO:0007669"/>
    <property type="project" value="UniProtKB-KW"/>
</dbReference>
<dbReference type="Pfam" id="PF03492">
    <property type="entry name" value="Methyltransf_7"/>
    <property type="match status" value="1"/>
</dbReference>
<dbReference type="CDD" id="cd11043">
    <property type="entry name" value="CYP90-like"/>
    <property type="match status" value="1"/>
</dbReference>
<dbReference type="GO" id="GO:0004497">
    <property type="term" value="F:monooxygenase activity"/>
    <property type="evidence" value="ECO:0007669"/>
    <property type="project" value="InterPro"/>
</dbReference>
<dbReference type="Gene3D" id="1.10.630.10">
    <property type="entry name" value="Cytochrome P450"/>
    <property type="match status" value="1"/>
</dbReference>
<accession>A0AAW2E4W1</accession>
<dbReference type="PRINTS" id="PR00385">
    <property type="entry name" value="P450"/>
</dbReference>
<dbReference type="InterPro" id="IPR029063">
    <property type="entry name" value="SAM-dependent_MTases_sf"/>
</dbReference>
<evidence type="ECO:0000256" key="3">
    <source>
        <dbReference type="ARBA" id="ARBA00022723"/>
    </source>
</evidence>
<keyword evidence="5" id="KW-0349">Heme</keyword>
<dbReference type="Pfam" id="PF00067">
    <property type="entry name" value="p450"/>
    <property type="match status" value="1"/>
</dbReference>
<dbReference type="FunFam" id="1.10.630.10:FF:000086">
    <property type="entry name" value="cytochrome P450 90A1-like isoform X1"/>
    <property type="match status" value="1"/>
</dbReference>
<dbReference type="AlphaFoldDB" id="A0AAW2E4W1"/>
<evidence type="ECO:0000256" key="4">
    <source>
        <dbReference type="ARBA" id="ARBA00022842"/>
    </source>
</evidence>
<dbReference type="InterPro" id="IPR042086">
    <property type="entry name" value="MeTrfase_capping"/>
</dbReference>
<dbReference type="Gene3D" id="3.40.50.150">
    <property type="entry name" value="Vaccinia Virus protein VP39"/>
    <property type="match status" value="1"/>
</dbReference>
<dbReference type="Gene3D" id="1.10.1200.270">
    <property type="entry name" value="Methyltransferase, alpha-helical capping domain"/>
    <property type="match status" value="1"/>
</dbReference>
<dbReference type="GO" id="GO:0032259">
    <property type="term" value="P:methylation"/>
    <property type="evidence" value="ECO:0007669"/>
    <property type="project" value="UniProtKB-KW"/>
</dbReference>
<proteinExistence type="predicted"/>
<sequence>MEVVQVLHMNKGAGETSYAKNSKVQSKIISITKTVTEEAIIELLCKNFPESMGIADLGCSSGPNTLTVISEIIDIIYSNCSNLGCPTPELRICLNDLYSNDFNDVFGSLPAFYNKLKEEKGTDFGQCFITGVPGSFYGRLFPRKSMHFVHSSSSLHWLSQVPPGLDSKASTAINKGRMYISKTSPQSVLDSYMLQFQKDFSLFLKSRSDEVVPGGCMVLSFTGRKSMDPTAIESCHQWELLAQALMNMVSEGLIPEEKVDIFNAPYYGPCAEELELEVQKEGSFIMDRLEAFEIDWDGGVDMPNTINGTLSSGQRVAKTIRAVIESMLESHFGRDIMDDLFQRHADLVDKHLAKTRTKYTNLVIRIMLKKLPLFSDVFQGALIYLICQLVKMFLYHGHQESTASIPPGTGGLPLIGETLQFMASINSGKGFYDFVRVRRLRYGNCFRTKLFGETHVFVSSTESAKAILNNELGKFTKKYIRSIAELVGDQSLLCASHQQHKMIRGHLANLFSTTSISMFIKMVDELMVETLSVWEDGSTVVILDEALKITCKAMCKMLMSLESGHELEMLQNEVAQVCEAMLAFPLRLPWTRFYKGLQARKRIISILEKEISERRRGIQTFREDFLHHMLSEDDKASSDESPRLTDAEIIDNILTMIIAGQDTTASAITWMIKFLDENQDVLEKLRNEQQHLAKKASPKSCLTLEDLSEMPYASKVIKESLRMASVVPWFPRQALQDCEIEGFKIKRGWNINIDARSIHLDPMVYNDPNKFSPQRFDDESKPYRFLAFGMGGRTCLGMNMAKAMMLVFLHRLITTYRWKVIDSDSSIEKWALFSKLRSGCPVHVTRIPNDAYYL</sequence>
<evidence type="ECO:0000313" key="7">
    <source>
        <dbReference type="Proteomes" id="UP001459277"/>
    </source>
</evidence>
<dbReference type="Proteomes" id="UP001459277">
    <property type="component" value="Unassembled WGS sequence"/>
</dbReference>
<dbReference type="InterPro" id="IPR002401">
    <property type="entry name" value="Cyt_P450_E_grp-I"/>
</dbReference>
<evidence type="ECO:0000256" key="5">
    <source>
        <dbReference type="PIRSR" id="PIRSR602401-1"/>
    </source>
</evidence>
<evidence type="ECO:0000313" key="6">
    <source>
        <dbReference type="EMBL" id="KAL0017132.1"/>
    </source>
</evidence>
<dbReference type="InterPro" id="IPR005299">
    <property type="entry name" value="MeTrfase_7"/>
</dbReference>
<dbReference type="GO" id="GO:0016705">
    <property type="term" value="F:oxidoreductase activity, acting on paired donors, with incorporation or reduction of molecular oxygen"/>
    <property type="evidence" value="ECO:0007669"/>
    <property type="project" value="InterPro"/>
</dbReference>
<evidence type="ECO:0000256" key="1">
    <source>
        <dbReference type="ARBA" id="ARBA00022603"/>
    </source>
</evidence>
<evidence type="ECO:0000256" key="2">
    <source>
        <dbReference type="ARBA" id="ARBA00022679"/>
    </source>
</evidence>
<dbReference type="PRINTS" id="PR00463">
    <property type="entry name" value="EP450I"/>
</dbReference>
<organism evidence="6 7">
    <name type="scientific">Lithocarpus litseifolius</name>
    <dbReference type="NCBI Taxonomy" id="425828"/>
    <lineage>
        <taxon>Eukaryota</taxon>
        <taxon>Viridiplantae</taxon>
        <taxon>Streptophyta</taxon>
        <taxon>Embryophyta</taxon>
        <taxon>Tracheophyta</taxon>
        <taxon>Spermatophyta</taxon>
        <taxon>Magnoliopsida</taxon>
        <taxon>eudicotyledons</taxon>
        <taxon>Gunneridae</taxon>
        <taxon>Pentapetalae</taxon>
        <taxon>rosids</taxon>
        <taxon>fabids</taxon>
        <taxon>Fagales</taxon>
        <taxon>Fagaceae</taxon>
        <taxon>Lithocarpus</taxon>
    </lineage>
</organism>
<name>A0AAW2E4W1_9ROSI</name>
<feature type="binding site" description="axial binding residue" evidence="5">
    <location>
        <position position="795"/>
    </location>
    <ligand>
        <name>heme</name>
        <dbReference type="ChEBI" id="CHEBI:30413"/>
    </ligand>
    <ligandPart>
        <name>Fe</name>
        <dbReference type="ChEBI" id="CHEBI:18248"/>
    </ligandPart>
</feature>
<gene>
    <name evidence="6" type="ORF">SO802_004201</name>
</gene>
<dbReference type="SUPFAM" id="SSF48264">
    <property type="entry name" value="Cytochrome P450"/>
    <property type="match status" value="1"/>
</dbReference>
<keyword evidence="4" id="KW-0460">Magnesium</keyword>
<dbReference type="PANTHER" id="PTHR31009">
    <property type="entry name" value="S-ADENOSYL-L-METHIONINE:CARBOXYL METHYLTRANSFERASE FAMILY PROTEIN"/>
    <property type="match status" value="1"/>
</dbReference>
<dbReference type="PROSITE" id="PS00086">
    <property type="entry name" value="CYTOCHROME_P450"/>
    <property type="match status" value="1"/>
</dbReference>
<dbReference type="GO" id="GO:0020037">
    <property type="term" value="F:heme binding"/>
    <property type="evidence" value="ECO:0007669"/>
    <property type="project" value="InterPro"/>
</dbReference>